<keyword evidence="2" id="KW-1185">Reference proteome</keyword>
<protein>
    <submittedName>
        <fullName evidence="1">Uncharacterized protein</fullName>
    </submittedName>
</protein>
<dbReference type="InterPro" id="IPR043502">
    <property type="entry name" value="DNA/RNA_pol_sf"/>
</dbReference>
<evidence type="ECO:0000313" key="2">
    <source>
        <dbReference type="Proteomes" id="UP000499080"/>
    </source>
</evidence>
<dbReference type="PANTHER" id="PTHR47331">
    <property type="entry name" value="PHD-TYPE DOMAIN-CONTAINING PROTEIN"/>
    <property type="match status" value="1"/>
</dbReference>
<dbReference type="GO" id="GO:0071897">
    <property type="term" value="P:DNA biosynthetic process"/>
    <property type="evidence" value="ECO:0007669"/>
    <property type="project" value="UniProtKB-ARBA"/>
</dbReference>
<dbReference type="Pfam" id="PF03564">
    <property type="entry name" value="DUF1759"/>
    <property type="match status" value="1"/>
</dbReference>
<dbReference type="PANTHER" id="PTHR47331:SF5">
    <property type="entry name" value="RIBONUCLEASE H"/>
    <property type="match status" value="1"/>
</dbReference>
<sequence>MSKSVLNKKKSLKGNVTKIKDKVKDKLNDAEIQLYSKKCEQFWEDLSKIFDNILSKCEDEETDKFIEDQLSIQEDIDELWLPINSQLIKPNSDTMSQHSNGENMKLPKLSLPSFNGNIQDWLSFSDLFKASVHNNENLTGSMKLQYLIGLLTGDASRVIQSITISDANYLTAWTLLEDRFSNKRDQVFAHLKRFMSIPALQNDSASSVLNLIDTTYECVRSLQTFGYEVEQFAEGHNARSCNSKGNCKKCFKRHNTLIHFDQGRNATSFGTTSVNIRDEVNLEPSQQVSNHSSLNLTANAFQMFANNDPSFGSPLLLGERSSYNDSEKCVLLSTATLLISNREGESLPVKAILDSGDCCNLISENLVGLLGVERQKTDAVISCLNYASVRVKTQLKTDISNLTGDYTRKIDFLVVPKITGITPSKCLDISALKLPPNVTLADPHFHKPGKIDLLLGNEYFCEFLRSGQCRVPNSQLILQNSVFGFLAGGRLNVTGNQSSRVLQCESKTSALGSLNSLWRRLSKNPEILSLYRDFMQEYEALGHMELVTDNNEPSTFYYFFPHHGVFKPDKTSTKLRVVFNASALSSNGLSLNDIQMNGGLTQEDLFSIMLRFRKQKFVFSADIRKMYRMILVDPQQRDL</sequence>
<evidence type="ECO:0000313" key="1">
    <source>
        <dbReference type="EMBL" id="GBO26088.1"/>
    </source>
</evidence>
<dbReference type="AlphaFoldDB" id="A0A4Y2VNU0"/>
<dbReference type="SUPFAM" id="SSF56672">
    <property type="entry name" value="DNA/RNA polymerases"/>
    <property type="match status" value="1"/>
</dbReference>
<dbReference type="EMBL" id="BGPR01049098">
    <property type="protein sequence ID" value="GBO26088.1"/>
    <property type="molecule type" value="Genomic_DNA"/>
</dbReference>
<reference evidence="1 2" key="1">
    <citation type="journal article" date="2019" name="Sci. Rep.">
        <title>Orb-weaving spider Araneus ventricosus genome elucidates the spidroin gene catalogue.</title>
        <authorList>
            <person name="Kono N."/>
            <person name="Nakamura H."/>
            <person name="Ohtoshi R."/>
            <person name="Moran D.A.P."/>
            <person name="Shinohara A."/>
            <person name="Yoshida Y."/>
            <person name="Fujiwara M."/>
            <person name="Mori M."/>
            <person name="Tomita M."/>
            <person name="Arakawa K."/>
        </authorList>
    </citation>
    <scope>NUCLEOTIDE SEQUENCE [LARGE SCALE GENOMIC DNA]</scope>
</reference>
<dbReference type="Proteomes" id="UP000499080">
    <property type="component" value="Unassembled WGS sequence"/>
</dbReference>
<proteinExistence type="predicted"/>
<dbReference type="OrthoDB" id="6437296at2759"/>
<gene>
    <name evidence="1" type="ORF">AVEN_46713_1</name>
</gene>
<accession>A0A4Y2VNU0</accession>
<dbReference type="InterPro" id="IPR005312">
    <property type="entry name" value="DUF1759"/>
</dbReference>
<name>A0A4Y2VNU0_ARAVE</name>
<organism evidence="1 2">
    <name type="scientific">Araneus ventricosus</name>
    <name type="common">Orbweaver spider</name>
    <name type="synonym">Epeira ventricosa</name>
    <dbReference type="NCBI Taxonomy" id="182803"/>
    <lineage>
        <taxon>Eukaryota</taxon>
        <taxon>Metazoa</taxon>
        <taxon>Ecdysozoa</taxon>
        <taxon>Arthropoda</taxon>
        <taxon>Chelicerata</taxon>
        <taxon>Arachnida</taxon>
        <taxon>Araneae</taxon>
        <taxon>Araneomorphae</taxon>
        <taxon>Entelegynae</taxon>
        <taxon>Araneoidea</taxon>
        <taxon>Araneidae</taxon>
        <taxon>Araneus</taxon>
    </lineage>
</organism>
<comment type="caution">
    <text evidence="1">The sequence shown here is derived from an EMBL/GenBank/DDBJ whole genome shotgun (WGS) entry which is preliminary data.</text>
</comment>